<dbReference type="InterPro" id="IPR035940">
    <property type="entry name" value="CAP_sf"/>
</dbReference>
<evidence type="ECO:0000259" key="2">
    <source>
        <dbReference type="Pfam" id="PF00188"/>
    </source>
</evidence>
<dbReference type="GO" id="GO:0005509">
    <property type="term" value="F:calcium ion binding"/>
    <property type="evidence" value="ECO:0007669"/>
    <property type="project" value="InterPro"/>
</dbReference>
<dbReference type="RefSeq" id="WP_023068177.1">
    <property type="nucleotide sequence ID" value="NZ_AUZM01000053.1"/>
</dbReference>
<dbReference type="PRINTS" id="PR00313">
    <property type="entry name" value="CABNDNGRPT"/>
</dbReference>
<dbReference type="EMBL" id="AUZM01000053">
    <property type="protein sequence ID" value="ERT05618.1"/>
    <property type="molecule type" value="Genomic_DNA"/>
</dbReference>
<keyword evidence="4" id="KW-1185">Reference proteome</keyword>
<dbReference type="InterPro" id="IPR018511">
    <property type="entry name" value="Hemolysin-typ_Ca-bd_CS"/>
</dbReference>
<dbReference type="PATRIC" id="fig|1348334.3.peg.4307"/>
<protein>
    <submittedName>
        <fullName evidence="3">Hemolysin-type calcium-binding repeat family protein</fullName>
    </submittedName>
</protein>
<dbReference type="Pfam" id="PF00188">
    <property type="entry name" value="CAP"/>
    <property type="match status" value="1"/>
</dbReference>
<dbReference type="InterPro" id="IPR001343">
    <property type="entry name" value="Hemolysn_Ca-bd"/>
</dbReference>
<dbReference type="AlphaFoldDB" id="U7QCQ5"/>
<dbReference type="PANTHER" id="PTHR31157">
    <property type="entry name" value="SCP DOMAIN-CONTAINING PROTEIN"/>
    <property type="match status" value="1"/>
</dbReference>
<dbReference type="OrthoDB" id="9783944at2"/>
<proteinExistence type="predicted"/>
<comment type="caution">
    <text evidence="3">The sequence shown here is derived from an EMBL/GenBank/DDBJ whole genome shotgun (WGS) entry which is preliminary data.</text>
</comment>
<evidence type="ECO:0000313" key="4">
    <source>
        <dbReference type="Proteomes" id="UP000017127"/>
    </source>
</evidence>
<sequence>MVLVPDTELGAWIGDNSSELITLYTDQLTGFPLGVLTLGGEDTINGSIDSESILANQGDDFVLGGNGNDTLFGGKNNDSLDGEAGNDILFGNLGEDTLIGGEDDDSLFGGRENDQLSGGSGNDTLSGDLGVDTLTGGSGADLFGLRENGQETDVITDFEDGIDLMQLPDSVTEFRVENNGSNLTQITVVATGEVIAQLEGIQPTEITLDDFVNASGLSQPVDTSENLINQVVQLTNEFRAENSLSPLSLNSQLVMAAENHSENMALQDFFDHQGVNGDDVIDRISIIGYNYFTAGENIGAGYSTPEAVVEGWINSPGHRANLLNPDFTEIGVGYFFLENDTGNENWNHYWTQVFGTP</sequence>
<dbReference type="Pfam" id="PF00353">
    <property type="entry name" value="HemolysinCabind"/>
    <property type="match status" value="3"/>
</dbReference>
<accession>U7QCQ5</accession>
<dbReference type="SUPFAM" id="SSF51120">
    <property type="entry name" value="beta-Roll"/>
    <property type="match status" value="2"/>
</dbReference>
<dbReference type="InterPro" id="IPR014044">
    <property type="entry name" value="CAP_dom"/>
</dbReference>
<feature type="region of interest" description="Disordered" evidence="1">
    <location>
        <begin position="101"/>
        <end position="128"/>
    </location>
</feature>
<dbReference type="InterPro" id="IPR011049">
    <property type="entry name" value="Serralysin-like_metalloprot_C"/>
</dbReference>
<evidence type="ECO:0000256" key="1">
    <source>
        <dbReference type="SAM" id="MobiDB-lite"/>
    </source>
</evidence>
<name>U7QCQ5_9CYAN</name>
<dbReference type="PROSITE" id="PS00330">
    <property type="entry name" value="HEMOLYSIN_CALCIUM"/>
    <property type="match status" value="2"/>
</dbReference>
<dbReference type="CDD" id="cd05379">
    <property type="entry name" value="CAP_bacterial"/>
    <property type="match status" value="1"/>
</dbReference>
<dbReference type="Gene3D" id="2.150.10.10">
    <property type="entry name" value="Serralysin-like metalloprotease, C-terminal"/>
    <property type="match status" value="2"/>
</dbReference>
<dbReference type="Proteomes" id="UP000017127">
    <property type="component" value="Unassembled WGS sequence"/>
</dbReference>
<dbReference type="SUPFAM" id="SSF55797">
    <property type="entry name" value="PR-1-like"/>
    <property type="match status" value="1"/>
</dbReference>
<evidence type="ECO:0000313" key="3">
    <source>
        <dbReference type="EMBL" id="ERT05618.1"/>
    </source>
</evidence>
<gene>
    <name evidence="3" type="ORF">M595_4454</name>
</gene>
<reference evidence="3 4" key="1">
    <citation type="journal article" date="2013" name="Front. Microbiol.">
        <title>Comparative genomic analyses of the cyanobacterium, Lyngbya aestuarii BL J, a powerful hydrogen producer.</title>
        <authorList>
            <person name="Kothari A."/>
            <person name="Vaughn M."/>
            <person name="Garcia-Pichel F."/>
        </authorList>
    </citation>
    <scope>NUCLEOTIDE SEQUENCE [LARGE SCALE GENOMIC DNA]</scope>
    <source>
        <strain evidence="3 4">BL J</strain>
    </source>
</reference>
<organism evidence="3 4">
    <name type="scientific">Lyngbya aestuarii BL J</name>
    <dbReference type="NCBI Taxonomy" id="1348334"/>
    <lineage>
        <taxon>Bacteria</taxon>
        <taxon>Bacillati</taxon>
        <taxon>Cyanobacteriota</taxon>
        <taxon>Cyanophyceae</taxon>
        <taxon>Oscillatoriophycideae</taxon>
        <taxon>Oscillatoriales</taxon>
        <taxon>Microcoleaceae</taxon>
        <taxon>Lyngbya</taxon>
    </lineage>
</organism>
<feature type="domain" description="SCP" evidence="2">
    <location>
        <begin position="233"/>
        <end position="354"/>
    </location>
</feature>
<dbReference type="PANTHER" id="PTHR31157:SF1">
    <property type="entry name" value="SCP DOMAIN-CONTAINING PROTEIN"/>
    <property type="match status" value="1"/>
</dbReference>
<dbReference type="Gene3D" id="3.40.33.10">
    <property type="entry name" value="CAP"/>
    <property type="match status" value="1"/>
</dbReference>